<dbReference type="PANTHER" id="PTHR24235:SF29">
    <property type="entry name" value="GH23382P"/>
    <property type="match status" value="1"/>
</dbReference>
<dbReference type="InterPro" id="IPR000276">
    <property type="entry name" value="GPCR_Rhodpsn"/>
</dbReference>
<feature type="transmembrane region" description="Helical" evidence="9">
    <location>
        <begin position="33"/>
        <end position="57"/>
    </location>
</feature>
<evidence type="ECO:0000256" key="9">
    <source>
        <dbReference type="SAM" id="Phobius"/>
    </source>
</evidence>
<evidence type="ECO:0000256" key="7">
    <source>
        <dbReference type="ARBA" id="ARBA00023170"/>
    </source>
</evidence>
<dbReference type="Gene3D" id="1.20.1070.10">
    <property type="entry name" value="Rhodopsin 7-helix transmembrane proteins"/>
    <property type="match status" value="1"/>
</dbReference>
<keyword evidence="4 9" id="KW-1133">Transmembrane helix</keyword>
<evidence type="ECO:0000313" key="11">
    <source>
        <dbReference type="EMBL" id="CAD7666418.1"/>
    </source>
</evidence>
<protein>
    <recommendedName>
        <fullName evidence="10">G-protein coupled receptors family 1 profile domain-containing protein</fullName>
    </recommendedName>
</protein>
<dbReference type="Pfam" id="PF00001">
    <property type="entry name" value="7tm_1"/>
    <property type="match status" value="1"/>
</dbReference>
<dbReference type="SUPFAM" id="SSF81321">
    <property type="entry name" value="Family A G protein-coupled receptor-like"/>
    <property type="match status" value="1"/>
</dbReference>
<keyword evidence="8" id="KW-0807">Transducer</keyword>
<accession>A0A7R9R2M5</accession>
<dbReference type="EMBL" id="OC968854">
    <property type="protein sequence ID" value="CAD7666418.1"/>
    <property type="molecule type" value="Genomic_DNA"/>
</dbReference>
<dbReference type="EMBL" id="CAJPVJ010054029">
    <property type="protein sequence ID" value="CAG2183444.1"/>
    <property type="molecule type" value="Genomic_DNA"/>
</dbReference>
<dbReference type="GO" id="GO:0043005">
    <property type="term" value="C:neuron projection"/>
    <property type="evidence" value="ECO:0007669"/>
    <property type="project" value="TreeGrafter"/>
</dbReference>
<reference evidence="11" key="1">
    <citation type="submission" date="2020-11" db="EMBL/GenBank/DDBJ databases">
        <authorList>
            <person name="Tran Van P."/>
        </authorList>
    </citation>
    <scope>NUCLEOTIDE SEQUENCE</scope>
</reference>
<evidence type="ECO:0000256" key="2">
    <source>
        <dbReference type="ARBA" id="ARBA00010663"/>
    </source>
</evidence>
<keyword evidence="6 9" id="KW-0472">Membrane</keyword>
<proteinExistence type="inferred from homology"/>
<dbReference type="InterPro" id="IPR017452">
    <property type="entry name" value="GPCR_Rhodpsn_7TM"/>
</dbReference>
<feature type="domain" description="G-protein coupled receptors family 1 profile" evidence="10">
    <location>
        <begin position="1"/>
        <end position="54"/>
    </location>
</feature>
<dbReference type="GO" id="GO:0005886">
    <property type="term" value="C:plasma membrane"/>
    <property type="evidence" value="ECO:0007669"/>
    <property type="project" value="TreeGrafter"/>
</dbReference>
<keyword evidence="7" id="KW-0675">Receptor</keyword>
<evidence type="ECO:0000256" key="8">
    <source>
        <dbReference type="ARBA" id="ARBA00023224"/>
    </source>
</evidence>
<organism evidence="11">
    <name type="scientific">Oppiella nova</name>
    <dbReference type="NCBI Taxonomy" id="334625"/>
    <lineage>
        <taxon>Eukaryota</taxon>
        <taxon>Metazoa</taxon>
        <taxon>Ecdysozoa</taxon>
        <taxon>Arthropoda</taxon>
        <taxon>Chelicerata</taxon>
        <taxon>Arachnida</taxon>
        <taxon>Acari</taxon>
        <taxon>Acariformes</taxon>
        <taxon>Sarcoptiformes</taxon>
        <taxon>Oribatida</taxon>
        <taxon>Brachypylina</taxon>
        <taxon>Oppioidea</taxon>
        <taxon>Oppiidae</taxon>
        <taxon>Oppiella</taxon>
    </lineage>
</organism>
<keyword evidence="5" id="KW-0297">G-protein coupled receptor</keyword>
<dbReference type="OrthoDB" id="6506432at2759"/>
<dbReference type="GO" id="GO:0042923">
    <property type="term" value="F:neuropeptide binding"/>
    <property type="evidence" value="ECO:0007669"/>
    <property type="project" value="TreeGrafter"/>
</dbReference>
<keyword evidence="12" id="KW-1185">Reference proteome</keyword>
<name>A0A7R9R2M5_9ACAR</name>
<dbReference type="PROSITE" id="PS50262">
    <property type="entry name" value="G_PROTEIN_RECEP_F1_2"/>
    <property type="match status" value="1"/>
</dbReference>
<keyword evidence="3 9" id="KW-0812">Transmembrane</keyword>
<evidence type="ECO:0000259" key="10">
    <source>
        <dbReference type="PROSITE" id="PS50262"/>
    </source>
</evidence>
<evidence type="ECO:0000256" key="5">
    <source>
        <dbReference type="ARBA" id="ARBA00023040"/>
    </source>
</evidence>
<dbReference type="PANTHER" id="PTHR24235">
    <property type="entry name" value="NEUROPEPTIDE Y RECEPTOR"/>
    <property type="match status" value="1"/>
</dbReference>
<evidence type="ECO:0000256" key="1">
    <source>
        <dbReference type="ARBA" id="ARBA00004141"/>
    </source>
</evidence>
<evidence type="ECO:0000313" key="12">
    <source>
        <dbReference type="Proteomes" id="UP000728032"/>
    </source>
</evidence>
<evidence type="ECO:0000256" key="3">
    <source>
        <dbReference type="ARBA" id="ARBA00022692"/>
    </source>
</evidence>
<evidence type="ECO:0000256" key="6">
    <source>
        <dbReference type="ARBA" id="ARBA00023136"/>
    </source>
</evidence>
<dbReference type="AlphaFoldDB" id="A0A7R9R2M5"/>
<gene>
    <name evidence="11" type="ORF">ONB1V03_LOCUS22864</name>
</gene>
<dbReference type="Proteomes" id="UP000728032">
    <property type="component" value="Unassembled WGS sequence"/>
</dbReference>
<sequence>MLILVVTIFALCWLPFNVYYLLLDFGITKKANFLIFLLCHWLAMSSVCYNPFVYCWLNENFRKEAKKFFRCIIEIRNRPEVL</sequence>
<comment type="similarity">
    <text evidence="2">Belongs to the G-protein coupled receptor 1 family.</text>
</comment>
<evidence type="ECO:0000256" key="4">
    <source>
        <dbReference type="ARBA" id="ARBA00022989"/>
    </source>
</evidence>
<comment type="subcellular location">
    <subcellularLocation>
        <location evidence="1">Membrane</location>
        <topology evidence="1">Multi-pass membrane protein</topology>
    </subcellularLocation>
</comment>
<dbReference type="GO" id="GO:0008188">
    <property type="term" value="F:neuropeptide receptor activity"/>
    <property type="evidence" value="ECO:0007669"/>
    <property type="project" value="TreeGrafter"/>
</dbReference>